<evidence type="ECO:0000256" key="3">
    <source>
        <dbReference type="ARBA" id="ARBA00022989"/>
    </source>
</evidence>
<feature type="transmembrane region" description="Helical" evidence="6">
    <location>
        <begin position="348"/>
        <end position="374"/>
    </location>
</feature>
<evidence type="ECO:0000256" key="2">
    <source>
        <dbReference type="ARBA" id="ARBA00022692"/>
    </source>
</evidence>
<dbReference type="SUPFAM" id="SSF103473">
    <property type="entry name" value="MFS general substrate transporter"/>
    <property type="match status" value="1"/>
</dbReference>
<feature type="transmembrane region" description="Helical" evidence="6">
    <location>
        <begin position="114"/>
        <end position="136"/>
    </location>
</feature>
<keyword evidence="3 6" id="KW-1133">Transmembrane helix</keyword>
<keyword evidence="2 6" id="KW-0812">Transmembrane</keyword>
<dbReference type="GO" id="GO:0005886">
    <property type="term" value="C:plasma membrane"/>
    <property type="evidence" value="ECO:0007669"/>
    <property type="project" value="UniProtKB-SubCell"/>
</dbReference>
<feature type="transmembrane region" description="Helical" evidence="6">
    <location>
        <begin position="91"/>
        <end position="108"/>
    </location>
</feature>
<evidence type="ECO:0000313" key="8">
    <source>
        <dbReference type="EMBL" id="TWF80340.1"/>
    </source>
</evidence>
<dbReference type="InterPro" id="IPR011701">
    <property type="entry name" value="MFS"/>
</dbReference>
<feature type="transmembrane region" description="Helical" evidence="6">
    <location>
        <begin position="324"/>
        <end position="342"/>
    </location>
</feature>
<keyword evidence="9" id="KW-1185">Reference proteome</keyword>
<feature type="transmembrane region" description="Helical" evidence="6">
    <location>
        <begin position="25"/>
        <end position="47"/>
    </location>
</feature>
<dbReference type="AlphaFoldDB" id="A0A561SZP7"/>
<dbReference type="Pfam" id="PF07690">
    <property type="entry name" value="MFS_1"/>
    <property type="match status" value="1"/>
</dbReference>
<feature type="domain" description="Major facilitator superfamily (MFS) profile" evidence="7">
    <location>
        <begin position="25"/>
        <end position="438"/>
    </location>
</feature>
<reference evidence="8 9" key="1">
    <citation type="submission" date="2019-06" db="EMBL/GenBank/DDBJ databases">
        <title>Sequencing the genomes of 1000 actinobacteria strains.</title>
        <authorList>
            <person name="Klenk H.-P."/>
        </authorList>
    </citation>
    <scope>NUCLEOTIDE SEQUENCE [LARGE SCALE GENOMIC DNA]</scope>
    <source>
        <strain evidence="8 9">DSM 45671</strain>
    </source>
</reference>
<feature type="transmembrane region" description="Helical" evidence="6">
    <location>
        <begin position="257"/>
        <end position="276"/>
    </location>
</feature>
<feature type="compositionally biased region" description="Basic and acidic residues" evidence="5">
    <location>
        <begin position="443"/>
        <end position="453"/>
    </location>
</feature>
<feature type="transmembrane region" description="Helical" evidence="6">
    <location>
        <begin position="414"/>
        <end position="432"/>
    </location>
</feature>
<dbReference type="PANTHER" id="PTHR23508:SF10">
    <property type="entry name" value="CARBOXYLIC ACID TRANSPORTER PROTEIN HOMOLOG"/>
    <property type="match status" value="1"/>
</dbReference>
<dbReference type="EMBL" id="VIWU01000001">
    <property type="protein sequence ID" value="TWF80340.1"/>
    <property type="molecule type" value="Genomic_DNA"/>
</dbReference>
<dbReference type="RefSeq" id="WP_147259035.1">
    <property type="nucleotide sequence ID" value="NZ_VIWU01000001.1"/>
</dbReference>
<dbReference type="PANTHER" id="PTHR23508">
    <property type="entry name" value="CARBOXYLIC ACID TRANSPORTER PROTEIN HOMOLOG"/>
    <property type="match status" value="1"/>
</dbReference>
<feature type="region of interest" description="Disordered" evidence="5">
    <location>
        <begin position="440"/>
        <end position="461"/>
    </location>
</feature>
<keyword evidence="4 6" id="KW-0472">Membrane</keyword>
<comment type="caution">
    <text evidence="8">The sequence shown here is derived from an EMBL/GenBank/DDBJ whole genome shotgun (WGS) entry which is preliminary data.</text>
</comment>
<feature type="transmembrane region" description="Helical" evidence="6">
    <location>
        <begin position="59"/>
        <end position="79"/>
    </location>
</feature>
<evidence type="ECO:0000256" key="1">
    <source>
        <dbReference type="ARBA" id="ARBA00004651"/>
    </source>
</evidence>
<feature type="transmembrane region" description="Helical" evidence="6">
    <location>
        <begin position="148"/>
        <end position="167"/>
    </location>
</feature>
<evidence type="ECO:0000256" key="5">
    <source>
        <dbReference type="SAM" id="MobiDB-lite"/>
    </source>
</evidence>
<dbReference type="InterPro" id="IPR036259">
    <property type="entry name" value="MFS_trans_sf"/>
</dbReference>
<evidence type="ECO:0000313" key="9">
    <source>
        <dbReference type="Proteomes" id="UP000321261"/>
    </source>
</evidence>
<dbReference type="GO" id="GO:0046943">
    <property type="term" value="F:carboxylic acid transmembrane transporter activity"/>
    <property type="evidence" value="ECO:0007669"/>
    <property type="project" value="TreeGrafter"/>
</dbReference>
<dbReference type="OrthoDB" id="9109650at2"/>
<sequence length="461" mass="48333">MSAPPSTDLQRLIDRHGVGRLQRRVLLLCAGVLLLDGIDIAMVSYLAPSLMADWGLSKAQLGPVVTSGLVGLALGSLVGGPLADRLGRRRIIIASLVFFGLMCAATALTTDIWWFSILRVLTGFGLGAAMPSSTTLVSEYAPSRRRGVMMAIAYCGVTLGAALAGYLTSAMVQIASWHWALIVGGVLPLAYAVVVHRWLPESPKFLARRADRADELAVLVNRMLPEPVPAGTRFTLDEPSTGAGVSVGGLLASRFRLGTATIWLGFVAAFFIIYLVNSWLPILLTDVGFSLTATATIGVLLQLGATIGNFGIGWLMDRFGLHRTAAVGMACAAVMLVLIAVAPPTMVVVGVLIFLLGVFLHPAGTGFPILSAAFYPTAIRATGTSWATGIARIGAIGGAAAGTLLVALGLQYQQVFLVLLVPAAVTISAVVLKGRAARTPKATSDDTRDRRPEPLTADEPV</sequence>
<dbReference type="PROSITE" id="PS00217">
    <property type="entry name" value="SUGAR_TRANSPORT_2"/>
    <property type="match status" value="1"/>
</dbReference>
<feature type="transmembrane region" description="Helical" evidence="6">
    <location>
        <begin position="179"/>
        <end position="199"/>
    </location>
</feature>
<evidence type="ECO:0000256" key="6">
    <source>
        <dbReference type="SAM" id="Phobius"/>
    </source>
</evidence>
<dbReference type="InterPro" id="IPR005829">
    <property type="entry name" value="Sugar_transporter_CS"/>
</dbReference>
<protein>
    <submittedName>
        <fullName evidence="8">AAHS family 4-hydroxybenzoate transporter-like MFS transporter</fullName>
    </submittedName>
</protein>
<gene>
    <name evidence="8" type="ORF">FHX44_116283</name>
</gene>
<dbReference type="CDD" id="cd17365">
    <property type="entry name" value="MFS_PcaK_like"/>
    <property type="match status" value="1"/>
</dbReference>
<proteinExistence type="predicted"/>
<evidence type="ECO:0000259" key="7">
    <source>
        <dbReference type="PROSITE" id="PS50850"/>
    </source>
</evidence>
<feature type="transmembrane region" description="Helical" evidence="6">
    <location>
        <begin position="288"/>
        <end position="312"/>
    </location>
</feature>
<dbReference type="Proteomes" id="UP000321261">
    <property type="component" value="Unassembled WGS sequence"/>
</dbReference>
<dbReference type="InterPro" id="IPR020846">
    <property type="entry name" value="MFS_dom"/>
</dbReference>
<comment type="subcellular location">
    <subcellularLocation>
        <location evidence="1">Cell membrane</location>
        <topology evidence="1">Multi-pass membrane protein</topology>
    </subcellularLocation>
</comment>
<name>A0A561SZP7_9PSEU</name>
<evidence type="ECO:0000256" key="4">
    <source>
        <dbReference type="ARBA" id="ARBA00023136"/>
    </source>
</evidence>
<dbReference type="PROSITE" id="PS50850">
    <property type="entry name" value="MFS"/>
    <property type="match status" value="1"/>
</dbReference>
<organism evidence="8 9">
    <name type="scientific">Pseudonocardia hierapolitana</name>
    <dbReference type="NCBI Taxonomy" id="1128676"/>
    <lineage>
        <taxon>Bacteria</taxon>
        <taxon>Bacillati</taxon>
        <taxon>Actinomycetota</taxon>
        <taxon>Actinomycetes</taxon>
        <taxon>Pseudonocardiales</taxon>
        <taxon>Pseudonocardiaceae</taxon>
        <taxon>Pseudonocardia</taxon>
    </lineage>
</organism>
<feature type="transmembrane region" description="Helical" evidence="6">
    <location>
        <begin position="386"/>
        <end position="408"/>
    </location>
</feature>
<accession>A0A561SZP7</accession>
<dbReference type="PROSITE" id="PS00216">
    <property type="entry name" value="SUGAR_TRANSPORT_1"/>
    <property type="match status" value="1"/>
</dbReference>
<dbReference type="Gene3D" id="1.20.1250.20">
    <property type="entry name" value="MFS general substrate transporter like domains"/>
    <property type="match status" value="1"/>
</dbReference>